<evidence type="ECO:0000313" key="11">
    <source>
        <dbReference type="EMBL" id="GMA41373.1"/>
    </source>
</evidence>
<keyword evidence="3 7" id="KW-0560">Oxidoreductase</keyword>
<dbReference type="InterPro" id="IPR002872">
    <property type="entry name" value="Proline_DH_dom"/>
</dbReference>
<dbReference type="PANTHER" id="PTHR42862">
    <property type="entry name" value="DELTA-1-PYRROLINE-5-CARBOXYLATE DEHYDROGENASE 1, ISOFORM A-RELATED"/>
    <property type="match status" value="1"/>
</dbReference>
<dbReference type="InterPro" id="IPR016163">
    <property type="entry name" value="Ald_DH_C"/>
</dbReference>
<feature type="region of interest" description="Disordered" evidence="8">
    <location>
        <begin position="889"/>
        <end position="970"/>
    </location>
</feature>
<comment type="pathway">
    <text evidence="1">Amino-acid degradation; L-proline degradation into L-glutamate; L-glutamate from L-proline: step 2/2.</text>
</comment>
<comment type="caution">
    <text evidence="11">The sequence shown here is derived from an EMBL/GenBank/DDBJ whole genome shotgun (WGS) entry which is preliminary data.</text>
</comment>
<protein>
    <recommendedName>
        <fullName evidence="2">L-glutamate gamma-semialdehyde dehydrogenase</fullName>
        <ecNumber evidence="2">1.2.1.88</ecNumber>
    </recommendedName>
</protein>
<comment type="similarity">
    <text evidence="7">Belongs to the aldehyde dehydrogenase family.</text>
</comment>
<feature type="region of interest" description="Disordered" evidence="8">
    <location>
        <begin position="996"/>
        <end position="1027"/>
    </location>
</feature>
<dbReference type="Pfam" id="PF00171">
    <property type="entry name" value="Aldedh"/>
    <property type="match status" value="1"/>
</dbReference>
<dbReference type="InterPro" id="IPR016162">
    <property type="entry name" value="Ald_DH_N"/>
</dbReference>
<dbReference type="SUPFAM" id="SSF51730">
    <property type="entry name" value="FAD-linked oxidoreductase"/>
    <property type="match status" value="1"/>
</dbReference>
<dbReference type="Pfam" id="PF01619">
    <property type="entry name" value="Pro_dh"/>
    <property type="match status" value="1"/>
</dbReference>
<keyword evidence="4" id="KW-0520">NAD</keyword>
<feature type="region of interest" description="Disordered" evidence="8">
    <location>
        <begin position="471"/>
        <end position="501"/>
    </location>
</feature>
<evidence type="ECO:0000256" key="3">
    <source>
        <dbReference type="ARBA" id="ARBA00023002"/>
    </source>
</evidence>
<evidence type="ECO:0000259" key="9">
    <source>
        <dbReference type="Pfam" id="PF00171"/>
    </source>
</evidence>
<sequence>MTDPRPQIQPDSTARDALAPFVDDAVALAHRWAEATQREQTSAERATTGQLASLVRDEEGLDFAVRFVDRVARPEDNKAAAHELSHLTPKKAASFLEGTDRALLGLGAKLAPLAPSLVVPLARLRLKQMVGHLVGDAKDPVLAKHLAAGRDQGFRLNVNLLGEAVLGEKEAASRTRRVTELLERPDVDYVSIKVSSLVSQISTWDHEGTVAHCLERLRPLYRVANTRSPKAFVNLDMEEYRDLDLTIELFRRMLSEPEFHDLEAGIVLQAYLPDALPALEELADFAKKRVAEGRAGIKVRLVKGANLAMEQVEAAVHGWEQAPYHSKEEVDANYLSCVERALREDVAAGHDGRPAALRVGVASHNLFDIAVAHLLAQHRGTSDSLDVEMLQGMAPSQSRAVMEAVGTVLLYTPIVAPEDFDVAVSYLIRRLEENSTPGNFLHAIFSDEESRQAEDPMAEQEQRFRDSVEAIPTTSIGPNRRAEREEFGDTFENTPDSDPSLPEVRRWALEALAASPAELTSPVLTSPEEVDDVVGRAAAAHEGWAARPAAERADILRRAGRGMEARRGEFITVMAAEGGKTVEQSDPEISEAIDFARYYADRALDLESGLDTDGARFVPDRVVLITPPWNFPVAIPLGGVMAALAAGSSVVIKPAHPTPGCVEVGVAALHEAGVPEDVLQVVRTGERSAGKALISHDDVETVVLTGASETARMFASWRLGHERGPRVYGETSGKNALIVTPAADLDLAVADLVKSAFGHAGQKCSAASLGILVGSVATSERFRRQLIDAVESLRVGWPQDISSTMGPIIEPAEDKLLRALTTLEPGESWIVEPRQLDDSGRLWSPGLKEGVRPGSFFHLTEVFGPVLGLMTASSLEEAIELQNATAFGLTGGLHSSTPTRSAPGSRRSRSATPTSTGTSPARSCVGRASVAGRRARSDRARRRAAPTTSPSSDAGSRTGRRPDWPRSKGRSVAGCARSWAWFRTARSARGCVLPRAATPRRGSRSSRSSVTSPPWWSRPTCSGTGRTRRCGCGRRPVRGWSNCCGWCSGRWPRAPICASAWTPTPAPTSSRSTAATPTPTKPCASSRCTSTGLSPTTTSSCGSSAATSPGVCAWSGTPRSCRPCARRRRAAR</sequence>
<evidence type="ECO:0000256" key="4">
    <source>
        <dbReference type="ARBA" id="ARBA00023027"/>
    </source>
</evidence>
<keyword evidence="12" id="KW-1185">Reference proteome</keyword>
<dbReference type="PROSITE" id="PS00687">
    <property type="entry name" value="ALDEHYDE_DEHYDR_GLU"/>
    <property type="match status" value="1"/>
</dbReference>
<dbReference type="InterPro" id="IPR015590">
    <property type="entry name" value="Aldehyde_DH_dom"/>
</dbReference>
<dbReference type="Gene3D" id="3.20.20.220">
    <property type="match status" value="1"/>
</dbReference>
<feature type="domain" description="Aldehyde dehydrogenase" evidence="9">
    <location>
        <begin position="525"/>
        <end position="900"/>
    </location>
</feature>
<accession>A0ABQ6IXH2</accession>
<dbReference type="InterPro" id="IPR050485">
    <property type="entry name" value="Proline_metab_enzyme"/>
</dbReference>
<feature type="compositionally biased region" description="Low complexity" evidence="8">
    <location>
        <begin position="1065"/>
        <end position="1109"/>
    </location>
</feature>
<dbReference type="InterPro" id="IPR029041">
    <property type="entry name" value="FAD-linked_oxidoreductase-like"/>
</dbReference>
<evidence type="ECO:0000256" key="6">
    <source>
        <dbReference type="PROSITE-ProRule" id="PRU10007"/>
    </source>
</evidence>
<evidence type="ECO:0000256" key="5">
    <source>
        <dbReference type="ARBA" id="ARBA00048142"/>
    </source>
</evidence>
<feature type="region of interest" description="Disordered" evidence="8">
    <location>
        <begin position="1065"/>
        <end position="1132"/>
    </location>
</feature>
<dbReference type="Gene3D" id="3.40.309.10">
    <property type="entry name" value="Aldehyde Dehydrogenase, Chain A, domain 2"/>
    <property type="match status" value="1"/>
</dbReference>
<comment type="catalytic activity">
    <reaction evidence="5">
        <text>L-glutamate 5-semialdehyde + NAD(+) + H2O = L-glutamate + NADH + 2 H(+)</text>
        <dbReference type="Rhea" id="RHEA:30235"/>
        <dbReference type="ChEBI" id="CHEBI:15377"/>
        <dbReference type="ChEBI" id="CHEBI:15378"/>
        <dbReference type="ChEBI" id="CHEBI:29985"/>
        <dbReference type="ChEBI" id="CHEBI:57540"/>
        <dbReference type="ChEBI" id="CHEBI:57945"/>
        <dbReference type="ChEBI" id="CHEBI:58066"/>
        <dbReference type="EC" id="1.2.1.88"/>
    </reaction>
</comment>
<feature type="compositionally biased region" description="Low complexity" evidence="8">
    <location>
        <begin position="996"/>
        <end position="1025"/>
    </location>
</feature>
<dbReference type="InterPro" id="IPR029510">
    <property type="entry name" value="Ald_DH_CS_GLU"/>
</dbReference>
<dbReference type="SUPFAM" id="SSF53720">
    <property type="entry name" value="ALDH-like"/>
    <property type="match status" value="1"/>
</dbReference>
<proteinExistence type="inferred from homology"/>
<feature type="compositionally biased region" description="Basic residues" evidence="8">
    <location>
        <begin position="933"/>
        <end position="944"/>
    </location>
</feature>
<evidence type="ECO:0000256" key="2">
    <source>
        <dbReference type="ARBA" id="ARBA00012884"/>
    </source>
</evidence>
<dbReference type="EC" id="1.2.1.88" evidence="2"/>
<evidence type="ECO:0000256" key="1">
    <source>
        <dbReference type="ARBA" id="ARBA00004786"/>
    </source>
</evidence>
<evidence type="ECO:0000256" key="7">
    <source>
        <dbReference type="RuleBase" id="RU003345"/>
    </source>
</evidence>
<dbReference type="Gene3D" id="3.40.605.10">
    <property type="entry name" value="Aldehyde Dehydrogenase, Chain A, domain 1"/>
    <property type="match status" value="1"/>
</dbReference>
<feature type="domain" description="Proline dehydrogenase" evidence="10">
    <location>
        <begin position="144"/>
        <end position="442"/>
    </location>
</feature>
<reference evidence="12" key="1">
    <citation type="journal article" date="2019" name="Int. J. Syst. Evol. Microbiol.">
        <title>The Global Catalogue of Microorganisms (GCM) 10K type strain sequencing project: providing services to taxonomists for standard genome sequencing and annotation.</title>
        <authorList>
            <consortium name="The Broad Institute Genomics Platform"/>
            <consortium name="The Broad Institute Genome Sequencing Center for Infectious Disease"/>
            <person name="Wu L."/>
            <person name="Ma J."/>
        </authorList>
    </citation>
    <scope>NUCLEOTIDE SEQUENCE [LARGE SCALE GENOMIC DNA]</scope>
    <source>
        <strain evidence="12">NBRC 113072</strain>
    </source>
</reference>
<dbReference type="Proteomes" id="UP001157126">
    <property type="component" value="Unassembled WGS sequence"/>
</dbReference>
<dbReference type="InterPro" id="IPR016161">
    <property type="entry name" value="Ald_DH/histidinol_DH"/>
</dbReference>
<feature type="active site" evidence="6">
    <location>
        <position position="730"/>
    </location>
</feature>
<evidence type="ECO:0000259" key="10">
    <source>
        <dbReference type="Pfam" id="PF01619"/>
    </source>
</evidence>
<dbReference type="PROSITE" id="PS00070">
    <property type="entry name" value="ALDEHYDE_DEHYDR_CYS"/>
    <property type="match status" value="1"/>
</dbReference>
<dbReference type="EMBL" id="BSUO01000001">
    <property type="protein sequence ID" value="GMA41373.1"/>
    <property type="molecule type" value="Genomic_DNA"/>
</dbReference>
<organism evidence="11 12">
    <name type="scientific">Mobilicoccus caccae</name>
    <dbReference type="NCBI Taxonomy" id="1859295"/>
    <lineage>
        <taxon>Bacteria</taxon>
        <taxon>Bacillati</taxon>
        <taxon>Actinomycetota</taxon>
        <taxon>Actinomycetes</taxon>
        <taxon>Micrococcales</taxon>
        <taxon>Dermatophilaceae</taxon>
        <taxon>Mobilicoccus</taxon>
    </lineage>
</organism>
<feature type="compositionally biased region" description="Low complexity" evidence="8">
    <location>
        <begin position="895"/>
        <end position="932"/>
    </location>
</feature>
<evidence type="ECO:0000313" key="12">
    <source>
        <dbReference type="Proteomes" id="UP001157126"/>
    </source>
</evidence>
<evidence type="ECO:0000256" key="8">
    <source>
        <dbReference type="SAM" id="MobiDB-lite"/>
    </source>
</evidence>
<name>A0ABQ6IXH2_9MICO</name>
<dbReference type="InterPro" id="IPR016160">
    <property type="entry name" value="Ald_DH_CS_CYS"/>
</dbReference>
<dbReference type="PANTHER" id="PTHR42862:SF1">
    <property type="entry name" value="DELTA-1-PYRROLINE-5-CARBOXYLATE DEHYDROGENASE 2, ISOFORM A-RELATED"/>
    <property type="match status" value="1"/>
</dbReference>
<gene>
    <name evidence="11" type="ORF">GCM10025883_34180</name>
</gene>